<keyword evidence="3" id="KW-0067">ATP-binding</keyword>
<dbReference type="GO" id="GO:0005737">
    <property type="term" value="C:cytoplasm"/>
    <property type="evidence" value="ECO:0007669"/>
    <property type="project" value="TreeGrafter"/>
</dbReference>
<dbReference type="InterPro" id="IPR027417">
    <property type="entry name" value="P-loop_NTPase"/>
</dbReference>
<dbReference type="GO" id="GO:0005694">
    <property type="term" value="C:chromosome"/>
    <property type="evidence" value="ECO:0007669"/>
    <property type="project" value="TreeGrafter"/>
</dbReference>
<dbReference type="PROSITE" id="PS51192">
    <property type="entry name" value="HELICASE_ATP_BIND_1"/>
    <property type="match status" value="1"/>
</dbReference>
<dbReference type="SMART" id="SM00487">
    <property type="entry name" value="DEXDc"/>
    <property type="match status" value="1"/>
</dbReference>
<dbReference type="GO" id="GO:0006281">
    <property type="term" value="P:DNA repair"/>
    <property type="evidence" value="ECO:0007669"/>
    <property type="project" value="TreeGrafter"/>
</dbReference>
<feature type="domain" description="Helicase C-terminal" evidence="9">
    <location>
        <begin position="749"/>
        <end position="921"/>
    </location>
</feature>
<dbReference type="EC" id="5.6.2.4" evidence="7"/>
<dbReference type="Gene3D" id="3.40.50.300">
    <property type="entry name" value="P-loop containing nucleotide triphosphate hydrolases"/>
    <property type="match status" value="2"/>
</dbReference>
<dbReference type="EMBL" id="JANUBB010000016">
    <property type="protein sequence ID" value="MCS3953119.1"/>
    <property type="molecule type" value="Genomic_DNA"/>
</dbReference>
<evidence type="ECO:0000313" key="10">
    <source>
        <dbReference type="EMBL" id="MCS3953119.1"/>
    </source>
</evidence>
<dbReference type="PANTHER" id="PTHR13710">
    <property type="entry name" value="DNA HELICASE RECQ FAMILY MEMBER"/>
    <property type="match status" value="1"/>
</dbReference>
<dbReference type="InterPro" id="IPR014001">
    <property type="entry name" value="Helicase_ATP-bd"/>
</dbReference>
<keyword evidence="10" id="KW-0347">Helicase</keyword>
<evidence type="ECO:0000256" key="2">
    <source>
        <dbReference type="ARBA" id="ARBA00022741"/>
    </source>
</evidence>
<comment type="caution">
    <text evidence="10">The sequence shown here is derived from an EMBL/GenBank/DDBJ whole genome shotgun (WGS) entry which is preliminary data.</text>
</comment>
<dbReference type="Pfam" id="PF00270">
    <property type="entry name" value="DEAD"/>
    <property type="match status" value="1"/>
</dbReference>
<dbReference type="GO" id="GO:0006310">
    <property type="term" value="P:DNA recombination"/>
    <property type="evidence" value="ECO:0007669"/>
    <property type="project" value="TreeGrafter"/>
</dbReference>
<dbReference type="PANTHER" id="PTHR13710:SF105">
    <property type="entry name" value="ATP-DEPENDENT DNA HELICASE Q1"/>
    <property type="match status" value="1"/>
</dbReference>
<evidence type="ECO:0000256" key="6">
    <source>
        <dbReference type="ARBA" id="ARBA00034617"/>
    </source>
</evidence>
<dbReference type="GO" id="GO:0003677">
    <property type="term" value="F:DNA binding"/>
    <property type="evidence" value="ECO:0007669"/>
    <property type="project" value="UniProtKB-KW"/>
</dbReference>
<dbReference type="Gene3D" id="3.40.960.10">
    <property type="entry name" value="VSR Endonuclease"/>
    <property type="match status" value="1"/>
</dbReference>
<name>A0A9X2Z551_9BACT</name>
<feature type="domain" description="Helicase ATP-binding" evidence="8">
    <location>
        <begin position="501"/>
        <end position="681"/>
    </location>
</feature>
<comment type="catalytic activity">
    <reaction evidence="6">
        <text>Couples ATP hydrolysis with the unwinding of duplex DNA by translocating in the 3'-5' direction.</text>
        <dbReference type="EC" id="5.6.2.4"/>
    </reaction>
</comment>
<dbReference type="InterPro" id="IPR011545">
    <property type="entry name" value="DEAD/DEAH_box_helicase_dom"/>
</dbReference>
<evidence type="ECO:0000313" key="11">
    <source>
        <dbReference type="Proteomes" id="UP001155010"/>
    </source>
</evidence>
<evidence type="ECO:0000256" key="5">
    <source>
        <dbReference type="ARBA" id="ARBA00023235"/>
    </source>
</evidence>
<evidence type="ECO:0000256" key="3">
    <source>
        <dbReference type="ARBA" id="ARBA00022840"/>
    </source>
</evidence>
<proteinExistence type="inferred from homology"/>
<dbReference type="Pfam" id="PF00271">
    <property type="entry name" value="Helicase_C"/>
    <property type="match status" value="1"/>
</dbReference>
<dbReference type="GO" id="GO:0043138">
    <property type="term" value="F:3'-5' DNA helicase activity"/>
    <property type="evidence" value="ECO:0007669"/>
    <property type="project" value="UniProtKB-EC"/>
</dbReference>
<keyword evidence="4" id="KW-0238">DNA-binding</keyword>
<dbReference type="CDD" id="cd17920">
    <property type="entry name" value="DEXHc_RecQ"/>
    <property type="match status" value="1"/>
</dbReference>
<accession>A0A9X2Z551</accession>
<reference evidence="10" key="1">
    <citation type="submission" date="2022-08" db="EMBL/GenBank/DDBJ databases">
        <title>Genomic Encyclopedia of Type Strains, Phase V (KMG-V): Genome sequencing to study the core and pangenomes of soil and plant-associated prokaryotes.</title>
        <authorList>
            <person name="Whitman W."/>
        </authorList>
    </citation>
    <scope>NUCLEOTIDE SEQUENCE</scope>
    <source>
        <strain evidence="10">SP2017</strain>
    </source>
</reference>
<evidence type="ECO:0000259" key="9">
    <source>
        <dbReference type="PROSITE" id="PS51194"/>
    </source>
</evidence>
<protein>
    <recommendedName>
        <fullName evidence="7">DNA 3'-5' helicase</fullName>
        <ecNumber evidence="7">5.6.2.4</ecNumber>
    </recommendedName>
</protein>
<keyword evidence="5" id="KW-0413">Isomerase</keyword>
<keyword evidence="2" id="KW-0547">Nucleotide-binding</keyword>
<dbReference type="SUPFAM" id="SSF52540">
    <property type="entry name" value="P-loop containing nucleoside triphosphate hydrolases"/>
    <property type="match status" value="1"/>
</dbReference>
<gene>
    <name evidence="10" type="ORF">GGP83_003094</name>
</gene>
<dbReference type="GO" id="GO:0016787">
    <property type="term" value="F:hydrolase activity"/>
    <property type="evidence" value="ECO:0007669"/>
    <property type="project" value="UniProtKB-KW"/>
</dbReference>
<dbReference type="InterPro" id="IPR001650">
    <property type="entry name" value="Helicase_C-like"/>
</dbReference>
<evidence type="ECO:0000256" key="4">
    <source>
        <dbReference type="ARBA" id="ARBA00023125"/>
    </source>
</evidence>
<organism evidence="10 11">
    <name type="scientific">Salinibacter ruber</name>
    <dbReference type="NCBI Taxonomy" id="146919"/>
    <lineage>
        <taxon>Bacteria</taxon>
        <taxon>Pseudomonadati</taxon>
        <taxon>Rhodothermota</taxon>
        <taxon>Rhodothermia</taxon>
        <taxon>Rhodothermales</taxon>
        <taxon>Salinibacteraceae</taxon>
        <taxon>Salinibacter</taxon>
    </lineage>
</organism>
<dbReference type="PROSITE" id="PS51194">
    <property type="entry name" value="HELICASE_CTER"/>
    <property type="match status" value="1"/>
</dbReference>
<comment type="similarity">
    <text evidence="1">Belongs to the helicase family. RecQ subfamily.</text>
</comment>
<sequence>MSARKTYHSAGYQLGLVREHFLRESGKADWDDLFEQVCTFSVEASCSLEAKPNTDPILAVAENIISRGRPTLPSCDLEERLATELGRTKFDDSKRAEQTGAYRYVPTESFGEEDFQKALRRAYVLVEPRAGEENLQASYESWEDHDSSAERRFHLQVFPGEVGTAGAQLLEPQRQIESLLQQTEWDREKLHSTLHTAEDRVGGSLTNSFYEQRVDFALEIPGSGRSSRNGRVIEIDGPQHKEKPQAVLDKKREQACSKRGWDTLRISTGELRSGLTGSQQEKLQSFMDHPWAERAQKNMEDPLYETKTGREALQLALTPLGVARVQSALLRLLRAGKLSMDADTWSIAAIERDVPCVRLAVDNLRSLLSKLRALRGESAGAPRAEVRIYGTEELSECALREDGDVLLGEEAAPFEADVFLDVSTFQRTGWTYPLEGRPDEVEAADSVTIRSAHSARPGRPLATAPPITYDVGPEEQPLALQFLLRDLFRKRSFREGQVDILRRSLARKSAIALLPTGAGKSLTYQLAALLQPGVTLVVDPIKSLMRDQHLGLEEEGITASTYVNSSLSGEERGRRLERMEEGHYQFVFVSPERLMIPGFRERLREMASEGVWFSHCVIDEAHCVSEWGHDFRTTYLRLGRNARRFLETGGGEDIPLFALTGTASYDVLEDVRRELGLDSMEEEGTITPDTFRRDELNFRVRQVEASTDAGEDTPPSERTFELRRQVGEAKREALLETLDNLPSLFGEGEPEDFYATTEDANGGIVFAPHRTWLFGAKDIERFLRQEREYLDGKTGFYHGTTEDMDTADEERLEEAQDEFKQDDLTLLAATKAFGMGIDKSNVRFTVHVNMPQSIESFYQEAGRAGRDREDAYCLVLHCPGPTVRRDGEEEVSIDKDLMLSFHRNSFRGKGHEMRMIDDVLTRDFRVEEEYTQPAIETLLSEMAPGENRTAYVYFENDNPARLAAYLKGKTGAPWSTGVVDEARDYTHEYDAFVDNLSSEAEKKNWPSEHPNLDSELQRIQHDDEGKRLFENIRDQEDTFRAVHRLAIAGAIEDFRFHYGPEVVEIKLRKRPEAGYVQCLQEYLRRYLAPEDVERVESEVREKKGSTIVRKCLRRLVDFVYSRIKSKRRTAIDNMERALEDGTPEDEPFQWTSPQEDEAQEEAIERFEERVYTFFDSRFLADMRPHLRESYNTDLLWAYVEETQGAEIELLHLRGACDRLLEDNPDHIPFRLLRAYAEVLLPDGQIERAQEDVQAAWDRLRERKGHEEAHETITRLLREVKSFDSSAEDRLASAVLPIHAEWLGSFIGEVTATA</sequence>
<dbReference type="Proteomes" id="UP001155010">
    <property type="component" value="Unassembled WGS sequence"/>
</dbReference>
<keyword evidence="10" id="KW-0378">Hydrolase</keyword>
<evidence type="ECO:0000256" key="7">
    <source>
        <dbReference type="ARBA" id="ARBA00034808"/>
    </source>
</evidence>
<dbReference type="RefSeq" id="WP_259082464.1">
    <property type="nucleotide sequence ID" value="NZ_JANUBB010000016.1"/>
</dbReference>
<dbReference type="GO" id="GO:0009378">
    <property type="term" value="F:four-way junction helicase activity"/>
    <property type="evidence" value="ECO:0007669"/>
    <property type="project" value="TreeGrafter"/>
</dbReference>
<evidence type="ECO:0000259" key="8">
    <source>
        <dbReference type="PROSITE" id="PS51192"/>
    </source>
</evidence>
<dbReference type="SMART" id="SM00490">
    <property type="entry name" value="HELICc"/>
    <property type="match status" value="1"/>
</dbReference>
<evidence type="ECO:0000256" key="1">
    <source>
        <dbReference type="ARBA" id="ARBA00005446"/>
    </source>
</evidence>
<dbReference type="GO" id="GO:0005524">
    <property type="term" value="F:ATP binding"/>
    <property type="evidence" value="ECO:0007669"/>
    <property type="project" value="UniProtKB-KW"/>
</dbReference>